<organism evidence="8 9">
    <name type="scientific">Thermoactinomyces intermedius</name>
    <dbReference type="NCBI Taxonomy" id="2024"/>
    <lineage>
        <taxon>Bacteria</taxon>
        <taxon>Bacillati</taxon>
        <taxon>Bacillota</taxon>
        <taxon>Bacilli</taxon>
        <taxon>Bacillales</taxon>
        <taxon>Thermoactinomycetaceae</taxon>
        <taxon>Thermoactinomyces</taxon>
    </lineage>
</organism>
<dbReference type="SMART" id="SM00091">
    <property type="entry name" value="PAS"/>
    <property type="match status" value="1"/>
</dbReference>
<evidence type="ECO:0000256" key="2">
    <source>
        <dbReference type="ARBA" id="ARBA00022797"/>
    </source>
</evidence>
<dbReference type="InterPro" id="IPR000014">
    <property type="entry name" value="PAS"/>
</dbReference>
<dbReference type="PROSITE" id="PS00676">
    <property type="entry name" value="SIGMA54_INTERACT_2"/>
    <property type="match status" value="1"/>
</dbReference>
<dbReference type="AlphaFoldDB" id="A0A8I1AC89"/>
<dbReference type="Pfam" id="PF00158">
    <property type="entry name" value="Sigma54_activat"/>
    <property type="match status" value="1"/>
</dbReference>
<dbReference type="Gene3D" id="3.30.450.20">
    <property type="entry name" value="PAS domain"/>
    <property type="match status" value="1"/>
</dbReference>
<dbReference type="InterPro" id="IPR025943">
    <property type="entry name" value="Sigma_54_int_dom_ATP-bd_2"/>
</dbReference>
<dbReference type="Pfam" id="PF18024">
    <property type="entry name" value="HTH_50"/>
    <property type="match status" value="1"/>
</dbReference>
<evidence type="ECO:0000313" key="8">
    <source>
        <dbReference type="EMBL" id="MBH8594699.1"/>
    </source>
</evidence>
<dbReference type="InterPro" id="IPR058031">
    <property type="entry name" value="AAA_lid_NorR"/>
</dbReference>
<keyword evidence="3" id="KW-0067">ATP-binding</keyword>
<dbReference type="FunFam" id="3.40.50.300:FF:000006">
    <property type="entry name" value="DNA-binding transcriptional regulator NtrC"/>
    <property type="match status" value="1"/>
</dbReference>
<evidence type="ECO:0000256" key="4">
    <source>
        <dbReference type="ARBA" id="ARBA00029500"/>
    </source>
</evidence>
<evidence type="ECO:0000259" key="7">
    <source>
        <dbReference type="PROSITE" id="PS50113"/>
    </source>
</evidence>
<dbReference type="SMART" id="SM00382">
    <property type="entry name" value="AAA"/>
    <property type="match status" value="1"/>
</dbReference>
<dbReference type="GO" id="GO:0003677">
    <property type="term" value="F:DNA binding"/>
    <property type="evidence" value="ECO:0007669"/>
    <property type="project" value="UniProtKB-KW"/>
</dbReference>
<dbReference type="PROSITE" id="PS50112">
    <property type="entry name" value="PAS"/>
    <property type="match status" value="1"/>
</dbReference>
<dbReference type="SUPFAM" id="SSF52540">
    <property type="entry name" value="P-loop containing nucleoside triphosphate hydrolases"/>
    <property type="match status" value="1"/>
</dbReference>
<keyword evidence="1" id="KW-0547">Nucleotide-binding</keyword>
<dbReference type="PROSITE" id="PS50113">
    <property type="entry name" value="PAC"/>
    <property type="match status" value="1"/>
</dbReference>
<proteinExistence type="predicted"/>
<dbReference type="InterPro" id="IPR013767">
    <property type="entry name" value="PAS_fold"/>
</dbReference>
<dbReference type="GO" id="GO:0005524">
    <property type="term" value="F:ATP binding"/>
    <property type="evidence" value="ECO:0007669"/>
    <property type="project" value="UniProtKB-KW"/>
</dbReference>
<keyword evidence="2" id="KW-0058">Aromatic hydrocarbons catabolism</keyword>
<gene>
    <name evidence="8" type="ORF">I8U20_05070</name>
</gene>
<evidence type="ECO:0000313" key="9">
    <source>
        <dbReference type="Proteomes" id="UP000633619"/>
    </source>
</evidence>
<dbReference type="EMBL" id="JAECVW010000002">
    <property type="protein sequence ID" value="MBH8594699.1"/>
    <property type="molecule type" value="Genomic_DNA"/>
</dbReference>
<dbReference type="Pfam" id="PF00989">
    <property type="entry name" value="PAS"/>
    <property type="match status" value="1"/>
</dbReference>
<dbReference type="CDD" id="cd00130">
    <property type="entry name" value="PAS"/>
    <property type="match status" value="1"/>
</dbReference>
<protein>
    <recommendedName>
        <fullName evidence="4">HTH-type transcriptional regulatory protein TyrR</fullName>
    </recommendedName>
</protein>
<dbReference type="PANTHER" id="PTHR32071">
    <property type="entry name" value="TRANSCRIPTIONAL REGULATORY PROTEIN"/>
    <property type="match status" value="1"/>
</dbReference>
<evidence type="ECO:0000256" key="1">
    <source>
        <dbReference type="ARBA" id="ARBA00022741"/>
    </source>
</evidence>
<reference evidence="8 9" key="1">
    <citation type="submission" date="2020-12" db="EMBL/GenBank/DDBJ databases">
        <title>WGS of Thermoactinomyces spp.</title>
        <authorList>
            <person name="Cheng K."/>
        </authorList>
    </citation>
    <scope>NUCLEOTIDE SEQUENCE [LARGE SCALE GENOMIC DNA]</scope>
    <source>
        <strain evidence="9">CICC 10671\DSM 43846</strain>
    </source>
</reference>
<dbReference type="Gene3D" id="1.10.8.60">
    <property type="match status" value="1"/>
</dbReference>
<dbReference type="InterPro" id="IPR009057">
    <property type="entry name" value="Homeodomain-like_sf"/>
</dbReference>
<evidence type="ECO:0000259" key="6">
    <source>
        <dbReference type="PROSITE" id="PS50112"/>
    </source>
</evidence>
<dbReference type="InterPro" id="IPR035965">
    <property type="entry name" value="PAS-like_dom_sf"/>
</dbReference>
<feature type="domain" description="Sigma-54 factor interaction" evidence="5">
    <location>
        <begin position="168"/>
        <end position="397"/>
    </location>
</feature>
<dbReference type="Pfam" id="PF25601">
    <property type="entry name" value="AAA_lid_14"/>
    <property type="match status" value="1"/>
</dbReference>
<dbReference type="PROSITE" id="PS50045">
    <property type="entry name" value="SIGMA54_INTERACT_4"/>
    <property type="match status" value="1"/>
</dbReference>
<dbReference type="SUPFAM" id="SSF46689">
    <property type="entry name" value="Homeodomain-like"/>
    <property type="match status" value="1"/>
</dbReference>
<dbReference type="InterPro" id="IPR030828">
    <property type="entry name" value="HTH_TyrR"/>
</dbReference>
<dbReference type="Gene3D" id="3.40.50.300">
    <property type="entry name" value="P-loop containing nucleotide triphosphate hydrolases"/>
    <property type="match status" value="1"/>
</dbReference>
<dbReference type="CDD" id="cd00009">
    <property type="entry name" value="AAA"/>
    <property type="match status" value="1"/>
</dbReference>
<evidence type="ECO:0000256" key="3">
    <source>
        <dbReference type="ARBA" id="ARBA00022840"/>
    </source>
</evidence>
<dbReference type="InterPro" id="IPR003593">
    <property type="entry name" value="AAA+_ATPase"/>
</dbReference>
<comment type="caution">
    <text evidence="8">The sequence shown here is derived from an EMBL/GenBank/DDBJ whole genome shotgun (WGS) entry which is preliminary data.</text>
</comment>
<keyword evidence="9" id="KW-1185">Reference proteome</keyword>
<dbReference type="InterPro" id="IPR027417">
    <property type="entry name" value="P-loop_NTPase"/>
</dbReference>
<feature type="domain" description="PAC" evidence="7">
    <location>
        <begin position="94"/>
        <end position="146"/>
    </location>
</feature>
<dbReference type="Gene3D" id="1.10.10.60">
    <property type="entry name" value="Homeodomain-like"/>
    <property type="match status" value="1"/>
</dbReference>
<name>A0A8I1AC89_THEIN</name>
<dbReference type="InterPro" id="IPR002078">
    <property type="entry name" value="Sigma_54_int"/>
</dbReference>
<dbReference type="InterPro" id="IPR000700">
    <property type="entry name" value="PAS-assoc_C"/>
</dbReference>
<dbReference type="SUPFAM" id="SSF55785">
    <property type="entry name" value="PYP-like sensor domain (PAS domain)"/>
    <property type="match status" value="1"/>
</dbReference>
<dbReference type="Proteomes" id="UP000633619">
    <property type="component" value="Unassembled WGS sequence"/>
</dbReference>
<feature type="domain" description="PAS" evidence="6">
    <location>
        <begin position="27"/>
        <end position="78"/>
    </location>
</feature>
<dbReference type="PANTHER" id="PTHR32071:SF57">
    <property type="entry name" value="C4-DICARBOXYLATE TRANSPORT TRANSCRIPTIONAL REGULATORY PROTEIN DCTD"/>
    <property type="match status" value="1"/>
</dbReference>
<dbReference type="GO" id="GO:0006355">
    <property type="term" value="P:regulation of DNA-templated transcription"/>
    <property type="evidence" value="ECO:0007669"/>
    <property type="project" value="InterPro"/>
</dbReference>
<sequence length="477" mass="54162">MSPLKKLIIFSHGVVIIPKAKCFDPEQLEQIAEIIEWIPDGVYVTNGSGVTLLVNSAYEKLSDTRREELIGRHMNDLIKEGYINHSVSLLVIEHKRSMSLMQNLRNGKEVIVTGNPVFDEAGEIQLVVTSVRDITRLNRLTEELEKVVGLSELNRHQYHLMTDGDNTFVSESKCMKEIIGKVKQVAPYPTNVLLLGPSGVGKEVIANLIHHLSDRRNKPFIKVNCAAIPEALLKSELFGYEPGAFTGARKGGKKGLFELADGGTILLDEIGEMPLALQTKLLRVLQDPLVYRIGGIKARPVNVRVISSTNRDLRSLVKERRFRQDLFYRLQVVEIHIPPLSERPEDVPALIDFYFMHYSKKFRVQKRLSLDAKEQLCRYHWPGNVREIKNLMENLIVSVPSLVIELHHLPAHIQNAQVNHPLTLKKRVERYEQQLVLATIKSQPSLRQAAKVLGIDHSTLIKKLQRWNRNGSVQNIN</sequence>
<evidence type="ECO:0000259" key="5">
    <source>
        <dbReference type="PROSITE" id="PS50045"/>
    </source>
</evidence>
<accession>A0A8I1AC89</accession>
<dbReference type="NCBIfam" id="TIGR00229">
    <property type="entry name" value="sensory_box"/>
    <property type="match status" value="1"/>
</dbReference>